<keyword evidence="1" id="KW-0547">Nucleotide-binding</keyword>
<organism evidence="4 5">
    <name type="scientific">Cohnella nanjingensis</name>
    <dbReference type="NCBI Taxonomy" id="1387779"/>
    <lineage>
        <taxon>Bacteria</taxon>
        <taxon>Bacillati</taxon>
        <taxon>Bacillota</taxon>
        <taxon>Bacilli</taxon>
        <taxon>Bacillales</taxon>
        <taxon>Paenibacillaceae</taxon>
        <taxon>Cohnella</taxon>
    </lineage>
</organism>
<dbReference type="Pfam" id="PF03969">
    <property type="entry name" value="AFG1_ATPase"/>
    <property type="match status" value="1"/>
</dbReference>
<feature type="domain" description="AAA+ ATPase" evidence="3">
    <location>
        <begin position="167"/>
        <end position="308"/>
    </location>
</feature>
<evidence type="ECO:0000256" key="1">
    <source>
        <dbReference type="ARBA" id="ARBA00022741"/>
    </source>
</evidence>
<dbReference type="SUPFAM" id="SSF52540">
    <property type="entry name" value="P-loop containing nucleoside triphosphate hydrolases"/>
    <property type="match status" value="1"/>
</dbReference>
<dbReference type="GO" id="GO:0006260">
    <property type="term" value="P:DNA replication"/>
    <property type="evidence" value="ECO:0007669"/>
    <property type="project" value="TreeGrafter"/>
</dbReference>
<dbReference type="EMBL" id="JACJVP010000032">
    <property type="protein sequence ID" value="MBB6672996.1"/>
    <property type="molecule type" value="Genomic_DNA"/>
</dbReference>
<sequence length="320" mass="36564">MISMKDAIQQNTGLMARVAEVQNRYTPAYYREQLPELADLDVTDDQIRRASVQLYERIRQKEQCASCTGYLKCQRPVDHEGMIVVLDVQGNDEAAHGRHICSRLQKCERLEEYLLEQRWSKLLQLSGKAANDKGLTFSNFPSAQTRRHKKLCAYVHDFANNFEPGQPKSGVYIFGPPGTAKTHLMLAMVNRLEERRIPCLFIRTDAVYRNLRGMLTRKEALDTVLESYSSTPVLVIDEFAQEAATDFTVDIIFELINARYGNGLPTFATSNYSPDDIYSKASKKLGLDAKVEAIRSRLQQLMMHKYMDGEDGRRLNRPDL</sequence>
<dbReference type="PANTHER" id="PTHR30050:SF4">
    <property type="entry name" value="ATP-BINDING PROTEIN RV3427C IN INSERTION SEQUENCE-RELATED"/>
    <property type="match status" value="1"/>
</dbReference>
<dbReference type="Gene3D" id="3.40.50.300">
    <property type="entry name" value="P-loop containing nucleotide triphosphate hydrolases"/>
    <property type="match status" value="1"/>
</dbReference>
<keyword evidence="2 4" id="KW-0067">ATP-binding</keyword>
<dbReference type="SMART" id="SM00382">
    <property type="entry name" value="AAA"/>
    <property type="match status" value="1"/>
</dbReference>
<dbReference type="InterPro" id="IPR005654">
    <property type="entry name" value="ATPase_AFG1-like"/>
</dbReference>
<dbReference type="RefSeq" id="WP_185670843.1">
    <property type="nucleotide sequence ID" value="NZ_JACJVP010000032.1"/>
</dbReference>
<dbReference type="Proteomes" id="UP000547209">
    <property type="component" value="Unassembled WGS sequence"/>
</dbReference>
<dbReference type="GO" id="GO:0016887">
    <property type="term" value="F:ATP hydrolysis activity"/>
    <property type="evidence" value="ECO:0007669"/>
    <property type="project" value="InterPro"/>
</dbReference>
<keyword evidence="5" id="KW-1185">Reference proteome</keyword>
<dbReference type="InterPro" id="IPR027417">
    <property type="entry name" value="P-loop_NTPase"/>
</dbReference>
<evidence type="ECO:0000313" key="5">
    <source>
        <dbReference type="Proteomes" id="UP000547209"/>
    </source>
</evidence>
<dbReference type="GO" id="GO:0005524">
    <property type="term" value="F:ATP binding"/>
    <property type="evidence" value="ECO:0007669"/>
    <property type="project" value="UniProtKB-KW"/>
</dbReference>
<evidence type="ECO:0000313" key="4">
    <source>
        <dbReference type="EMBL" id="MBB6672996.1"/>
    </source>
</evidence>
<reference evidence="4 5" key="1">
    <citation type="submission" date="2020-08" db="EMBL/GenBank/DDBJ databases">
        <title>Cohnella phylogeny.</title>
        <authorList>
            <person name="Dunlap C."/>
        </authorList>
    </citation>
    <scope>NUCLEOTIDE SEQUENCE [LARGE SCALE GENOMIC DNA]</scope>
    <source>
        <strain evidence="4 5">DSM 28246</strain>
    </source>
</reference>
<dbReference type="CDD" id="cd00009">
    <property type="entry name" value="AAA"/>
    <property type="match status" value="1"/>
</dbReference>
<dbReference type="AlphaFoldDB" id="A0A7X0RT26"/>
<protein>
    <submittedName>
        <fullName evidence="4">ATP-binding protein</fullName>
    </submittedName>
</protein>
<evidence type="ECO:0000256" key="2">
    <source>
        <dbReference type="ARBA" id="ARBA00022840"/>
    </source>
</evidence>
<accession>A0A7X0RT26</accession>
<comment type="caution">
    <text evidence="4">The sequence shown here is derived from an EMBL/GenBank/DDBJ whole genome shotgun (WGS) entry which is preliminary data.</text>
</comment>
<name>A0A7X0RT26_9BACL</name>
<gene>
    <name evidence="4" type="ORF">H7C19_20145</name>
</gene>
<dbReference type="PANTHER" id="PTHR30050">
    <property type="entry name" value="CHROMOSOMAL REPLICATION INITIATOR PROTEIN DNAA"/>
    <property type="match status" value="1"/>
</dbReference>
<dbReference type="InterPro" id="IPR003593">
    <property type="entry name" value="AAA+_ATPase"/>
</dbReference>
<evidence type="ECO:0000259" key="3">
    <source>
        <dbReference type="SMART" id="SM00382"/>
    </source>
</evidence>
<proteinExistence type="predicted"/>